<dbReference type="PANTHER" id="PTHR36928:SF1">
    <property type="entry name" value="PHOSPHATASE YCDX-RELATED"/>
    <property type="match status" value="1"/>
</dbReference>
<dbReference type="PIRSF" id="PIRSF005047">
    <property type="entry name" value="UCP005047_YshC"/>
    <property type="match status" value="1"/>
</dbReference>
<dbReference type="GO" id="GO:0008270">
    <property type="term" value="F:zinc ion binding"/>
    <property type="evidence" value="ECO:0007669"/>
    <property type="project" value="TreeGrafter"/>
</dbReference>
<dbReference type="SMART" id="SM00278">
    <property type="entry name" value="HhH1"/>
    <property type="match status" value="2"/>
</dbReference>
<evidence type="ECO:0000256" key="3">
    <source>
        <dbReference type="ARBA" id="ARBA00012417"/>
    </source>
</evidence>
<keyword evidence="11" id="KW-0227">DNA damage</keyword>
<evidence type="ECO:0000256" key="21">
    <source>
        <dbReference type="ARBA" id="ARBA00049244"/>
    </source>
</evidence>
<dbReference type="InterPro" id="IPR027421">
    <property type="entry name" value="DNA_pol_lamdba_lyase_dom_sf"/>
</dbReference>
<evidence type="ECO:0000259" key="23">
    <source>
        <dbReference type="SMART" id="SM00481"/>
    </source>
</evidence>
<feature type="domain" description="Helix-hairpin-helix DNA-binding motif class 1" evidence="22">
    <location>
        <begin position="54"/>
        <end position="73"/>
    </location>
</feature>
<evidence type="ECO:0000256" key="15">
    <source>
        <dbReference type="ARBA" id="ARBA00023204"/>
    </source>
</evidence>
<keyword evidence="14" id="KW-0915">Sodium</keyword>
<dbReference type="InterPro" id="IPR047967">
    <property type="entry name" value="PolX_PHP"/>
</dbReference>
<keyword evidence="9" id="KW-0548">Nucleotidyltransferase</keyword>
<comment type="catalytic activity">
    <reaction evidence="21">
        <text>DNA(n) + a 2'-deoxyribonucleoside 5'-triphosphate = DNA(n+1) + diphosphate</text>
        <dbReference type="Rhea" id="RHEA:22508"/>
        <dbReference type="Rhea" id="RHEA-COMP:17339"/>
        <dbReference type="Rhea" id="RHEA-COMP:17340"/>
        <dbReference type="ChEBI" id="CHEBI:33019"/>
        <dbReference type="ChEBI" id="CHEBI:61560"/>
        <dbReference type="ChEBI" id="CHEBI:173112"/>
        <dbReference type="EC" id="2.7.7.7"/>
    </reaction>
</comment>
<dbReference type="InterPro" id="IPR002054">
    <property type="entry name" value="DNA-dir_DNA_pol_X"/>
</dbReference>
<evidence type="ECO:0000256" key="1">
    <source>
        <dbReference type="ARBA" id="ARBA00001946"/>
    </source>
</evidence>
<dbReference type="InterPro" id="IPR002008">
    <property type="entry name" value="DNA_pol_X_beta-like"/>
</dbReference>
<dbReference type="GO" id="GO:0140078">
    <property type="term" value="F:class I DNA-(apurinic or apyrimidinic site) endonuclease activity"/>
    <property type="evidence" value="ECO:0007669"/>
    <property type="project" value="UniProtKB-EC"/>
</dbReference>
<proteinExistence type="predicted"/>
<gene>
    <name evidence="25" type="ORF">UV11_C0006G0066</name>
</gene>
<dbReference type="EC" id="2.7.7.7" evidence="3"/>
<dbReference type="InterPro" id="IPR043519">
    <property type="entry name" value="NT_sf"/>
</dbReference>
<evidence type="ECO:0000256" key="10">
    <source>
        <dbReference type="ARBA" id="ARBA00022705"/>
    </source>
</evidence>
<comment type="catalytic activity">
    <reaction evidence="18">
        <text>2'-deoxyribonucleotide-(2'-deoxyribose 5'-phosphate)-2'-deoxyribonucleotide-DNA = a 3'-end 2'-deoxyribonucleotide-(2,3-dehydro-2,3-deoxyribose 5'-phosphate)-DNA + a 5'-end 5'-phospho-2'-deoxyribonucleoside-DNA + H(+)</text>
        <dbReference type="Rhea" id="RHEA:66592"/>
        <dbReference type="Rhea" id="RHEA-COMP:13180"/>
        <dbReference type="Rhea" id="RHEA-COMP:16897"/>
        <dbReference type="Rhea" id="RHEA-COMP:17067"/>
        <dbReference type="ChEBI" id="CHEBI:15378"/>
        <dbReference type="ChEBI" id="CHEBI:136412"/>
        <dbReference type="ChEBI" id="CHEBI:157695"/>
        <dbReference type="ChEBI" id="CHEBI:167181"/>
        <dbReference type="EC" id="4.2.99.18"/>
    </reaction>
</comment>
<keyword evidence="13" id="KW-0239">DNA-directed DNA polymerase</keyword>
<dbReference type="InterPro" id="IPR003583">
    <property type="entry name" value="Hlx-hairpin-Hlx_DNA-bd_motif"/>
</dbReference>
<accession>A0A0G1BR05</accession>
<dbReference type="EC" id="4.2.99.18" evidence="4"/>
<protein>
    <recommendedName>
        <fullName evidence="5">DNA polymerase beta</fullName>
        <ecNumber evidence="3">2.7.7.7</ecNumber>
        <ecNumber evidence="4">4.2.99.18</ecNumber>
    </recommendedName>
    <alternativeName>
        <fullName evidence="16">5'-deoxyribose-phosphate lyase</fullName>
    </alternativeName>
    <alternativeName>
        <fullName evidence="17">AP lyase</fullName>
    </alternativeName>
</protein>
<evidence type="ECO:0000256" key="9">
    <source>
        <dbReference type="ARBA" id="ARBA00022695"/>
    </source>
</evidence>
<evidence type="ECO:0000259" key="22">
    <source>
        <dbReference type="SMART" id="SM00278"/>
    </source>
</evidence>
<evidence type="ECO:0000256" key="16">
    <source>
        <dbReference type="ARBA" id="ARBA00035717"/>
    </source>
</evidence>
<evidence type="ECO:0000256" key="7">
    <source>
        <dbReference type="ARBA" id="ARBA00022634"/>
    </source>
</evidence>
<dbReference type="GO" id="GO:0006281">
    <property type="term" value="P:DNA repair"/>
    <property type="evidence" value="ECO:0007669"/>
    <property type="project" value="UniProtKB-KW"/>
</dbReference>
<dbReference type="CDD" id="cd00141">
    <property type="entry name" value="NT_POLXc"/>
    <property type="match status" value="1"/>
</dbReference>
<evidence type="ECO:0000256" key="20">
    <source>
        <dbReference type="ARBA" id="ARBA00045548"/>
    </source>
</evidence>
<dbReference type="GO" id="GO:0042578">
    <property type="term" value="F:phosphoric ester hydrolase activity"/>
    <property type="evidence" value="ECO:0007669"/>
    <property type="project" value="TreeGrafter"/>
</dbReference>
<comment type="catalytic activity">
    <reaction evidence="19">
        <text>a 5'-end 2'-deoxyribose-2'-deoxyribonucleotide-DNA = (2E,4S)-4-hydroxypenten-2-al-5-phosphate + a 5'-end 5'-phospho-2'-deoxyribonucleoside-DNA + H(+)</text>
        <dbReference type="Rhea" id="RHEA:76255"/>
        <dbReference type="Rhea" id="RHEA-COMP:13180"/>
        <dbReference type="Rhea" id="RHEA-COMP:18657"/>
        <dbReference type="ChEBI" id="CHEBI:15378"/>
        <dbReference type="ChEBI" id="CHEBI:136412"/>
        <dbReference type="ChEBI" id="CHEBI:195194"/>
        <dbReference type="ChEBI" id="CHEBI:195195"/>
    </reaction>
</comment>
<dbReference type="Pfam" id="PF02811">
    <property type="entry name" value="PHP"/>
    <property type="match status" value="1"/>
</dbReference>
<dbReference type="InterPro" id="IPR050243">
    <property type="entry name" value="PHP_phosphatase"/>
</dbReference>
<organism evidence="25 26">
    <name type="scientific">Candidatus Giovannonibacteria bacterium GW2011_GWF2_42_19</name>
    <dbReference type="NCBI Taxonomy" id="1618659"/>
    <lineage>
        <taxon>Bacteria</taxon>
        <taxon>Candidatus Giovannoniibacteriota</taxon>
    </lineage>
</organism>
<dbReference type="GO" id="GO:0003887">
    <property type="term" value="F:DNA-directed DNA polymerase activity"/>
    <property type="evidence" value="ECO:0007669"/>
    <property type="project" value="UniProtKB-KW"/>
</dbReference>
<dbReference type="SUPFAM" id="SSF81301">
    <property type="entry name" value="Nucleotidyltransferase"/>
    <property type="match status" value="1"/>
</dbReference>
<keyword evidence="8" id="KW-0808">Transferase</keyword>
<dbReference type="SMART" id="SM00481">
    <property type="entry name" value="POLIIIAc"/>
    <property type="match status" value="1"/>
</dbReference>
<sequence>MVKNAEIAKILYELAMLYEMKGVPFKPRALERASETIDSLAEDVVDIYKKGGIKELQKIQGVGLGIAEKIEEYLKSGHVKEYENMKKKFPVDIAGLSSIEGVGPKHIAFLYEKLKIKTVSDLERAAKAGKLRGLPRMGEKLEAKILKGIAFKHEGGGRFGIGEVLPLARSLKARLSKIPGVETIEIAGSIRRWQETIGDLDFLVISESPEIITNAFSKMPEVDHVYAKGPTKVMVRLKTGIDADLIVLPKKSFGAALQYFTGSKDHNVEVRKLAIKKGWSLNEHGLTKGKKVIVSETEEEIYEKLGMQFLPPEIRLNRGEIDAALAHKIPKLIGYGDLKGDLQIQTDWTDGKNSIEEMAREAEKLGHEYIAITDHTHSLAMTGGADEKKLERQIAEIEKINAKFKKQNSKLTILKGAEVNIMKDGSLDIDDKTLAKLDVVGAAVHSLFNLSREEQTARIIKAMENPNVDIIFHPTGRVINKRKPYDVDMEKIIKAAKRTKMILEIDAHPWRLDLKDEHIRMAREAGVKMIIDTDAHSVSEMHYLEYGIAQARRGWCAREDIINTLSLKEFLEALK</sequence>
<dbReference type="Pfam" id="PF14716">
    <property type="entry name" value="HHH_8"/>
    <property type="match status" value="1"/>
</dbReference>
<dbReference type="AlphaFoldDB" id="A0A0G1BR05"/>
<feature type="domain" description="Polymerase/histidinol phosphatase N-terminal" evidence="23">
    <location>
        <begin position="340"/>
        <end position="423"/>
    </location>
</feature>
<evidence type="ECO:0000256" key="18">
    <source>
        <dbReference type="ARBA" id="ARBA00044632"/>
    </source>
</evidence>
<dbReference type="Pfam" id="PF14520">
    <property type="entry name" value="HHH_5"/>
    <property type="match status" value="1"/>
</dbReference>
<evidence type="ECO:0000256" key="5">
    <source>
        <dbReference type="ARBA" id="ARBA00020020"/>
    </source>
</evidence>
<dbReference type="InterPro" id="IPR010996">
    <property type="entry name" value="HHH_MUS81"/>
</dbReference>
<reference evidence="25 26" key="1">
    <citation type="journal article" date="2015" name="Nature">
        <title>rRNA introns, odd ribosomes, and small enigmatic genomes across a large radiation of phyla.</title>
        <authorList>
            <person name="Brown C.T."/>
            <person name="Hug L.A."/>
            <person name="Thomas B.C."/>
            <person name="Sharon I."/>
            <person name="Castelle C.J."/>
            <person name="Singh A."/>
            <person name="Wilkins M.J."/>
            <person name="Williams K.H."/>
            <person name="Banfield J.F."/>
        </authorList>
    </citation>
    <scope>NUCLEOTIDE SEQUENCE [LARGE SCALE GENOMIC DNA]</scope>
</reference>
<dbReference type="NCBIfam" id="NF006375">
    <property type="entry name" value="PRK08609.1"/>
    <property type="match status" value="1"/>
</dbReference>
<comment type="subcellular location">
    <subcellularLocation>
        <location evidence="2">Cytoplasm</location>
    </subcellularLocation>
</comment>
<comment type="cofactor">
    <cofactor evidence="1">
        <name>Mg(2+)</name>
        <dbReference type="ChEBI" id="CHEBI:18420"/>
    </cofactor>
</comment>
<evidence type="ECO:0000256" key="11">
    <source>
        <dbReference type="ARBA" id="ARBA00022763"/>
    </source>
</evidence>
<dbReference type="PRINTS" id="PR00870">
    <property type="entry name" value="DNAPOLXBETA"/>
</dbReference>
<keyword evidence="6" id="KW-0488">Methylation</keyword>
<evidence type="ECO:0000259" key="24">
    <source>
        <dbReference type="SMART" id="SM00483"/>
    </source>
</evidence>
<dbReference type="PANTHER" id="PTHR36928">
    <property type="entry name" value="PHOSPHATASE YCDX-RELATED"/>
    <property type="match status" value="1"/>
</dbReference>
<evidence type="ECO:0000256" key="6">
    <source>
        <dbReference type="ARBA" id="ARBA00022481"/>
    </source>
</evidence>
<dbReference type="SMART" id="SM00483">
    <property type="entry name" value="POLXc"/>
    <property type="match status" value="1"/>
</dbReference>
<dbReference type="Gene3D" id="3.30.460.10">
    <property type="entry name" value="Beta Polymerase, domain 2"/>
    <property type="match status" value="1"/>
</dbReference>
<dbReference type="InterPro" id="IPR004013">
    <property type="entry name" value="PHP_dom"/>
</dbReference>
<dbReference type="GO" id="GO:0003677">
    <property type="term" value="F:DNA binding"/>
    <property type="evidence" value="ECO:0007669"/>
    <property type="project" value="InterPro"/>
</dbReference>
<evidence type="ECO:0000313" key="26">
    <source>
        <dbReference type="Proteomes" id="UP000034036"/>
    </source>
</evidence>
<dbReference type="EMBL" id="LCDF01000006">
    <property type="protein sequence ID" value="KKS48661.1"/>
    <property type="molecule type" value="Genomic_DNA"/>
</dbReference>
<evidence type="ECO:0000256" key="13">
    <source>
        <dbReference type="ARBA" id="ARBA00022932"/>
    </source>
</evidence>
<dbReference type="SUPFAM" id="SSF89550">
    <property type="entry name" value="PHP domain-like"/>
    <property type="match status" value="1"/>
</dbReference>
<evidence type="ECO:0000313" key="25">
    <source>
        <dbReference type="EMBL" id="KKS48661.1"/>
    </source>
</evidence>
<dbReference type="GO" id="GO:0005829">
    <property type="term" value="C:cytosol"/>
    <property type="evidence" value="ECO:0007669"/>
    <property type="project" value="TreeGrafter"/>
</dbReference>
<dbReference type="InterPro" id="IPR029398">
    <property type="entry name" value="PolB_thumb"/>
</dbReference>
<evidence type="ECO:0000256" key="8">
    <source>
        <dbReference type="ARBA" id="ARBA00022679"/>
    </source>
</evidence>
<feature type="domain" description="Helix-hairpin-helix DNA-binding motif class 1" evidence="22">
    <location>
        <begin position="129"/>
        <end position="148"/>
    </location>
</feature>
<dbReference type="InterPro" id="IPR016195">
    <property type="entry name" value="Pol/histidinol_Pase-like"/>
</dbReference>
<evidence type="ECO:0000256" key="12">
    <source>
        <dbReference type="ARBA" id="ARBA00022843"/>
    </source>
</evidence>
<dbReference type="Gene3D" id="1.10.150.110">
    <property type="entry name" value="DNA polymerase beta, N-terminal domain-like"/>
    <property type="match status" value="1"/>
</dbReference>
<evidence type="ECO:0000256" key="2">
    <source>
        <dbReference type="ARBA" id="ARBA00004496"/>
    </source>
</evidence>
<keyword evidence="10" id="KW-0235">DNA replication</keyword>
<dbReference type="InterPro" id="IPR003141">
    <property type="entry name" value="Pol/His_phosphatase_N"/>
</dbReference>
<dbReference type="SUPFAM" id="SSF47802">
    <property type="entry name" value="DNA polymerase beta, N-terminal domain-like"/>
    <property type="match status" value="1"/>
</dbReference>
<dbReference type="InterPro" id="IPR037160">
    <property type="entry name" value="DNA_Pol_thumb_sf"/>
</dbReference>
<name>A0A0G1BR05_9BACT</name>
<evidence type="ECO:0000256" key="14">
    <source>
        <dbReference type="ARBA" id="ARBA00023053"/>
    </source>
</evidence>
<keyword evidence="7" id="KW-0237">DNA synthesis</keyword>
<keyword evidence="12" id="KW-0832">Ubl conjugation</keyword>
<dbReference type="InterPro" id="IPR022311">
    <property type="entry name" value="PolX-like"/>
</dbReference>
<evidence type="ECO:0000256" key="4">
    <source>
        <dbReference type="ARBA" id="ARBA00012720"/>
    </source>
</evidence>
<comment type="caution">
    <text evidence="25">The sequence shown here is derived from an EMBL/GenBank/DDBJ whole genome shotgun (WGS) entry which is preliminary data.</text>
</comment>
<keyword evidence="15" id="KW-0234">DNA repair</keyword>
<comment type="function">
    <text evidence="20">Repair polymerase that plays a key role in base-excision repair. During this process, the damaged base is excised by specific DNA glycosylases, the DNA backbone is nicked at the abasic site by an apurinic/apyrimidic (AP) endonuclease, and POLB removes 5'-deoxyribose-phosphate from the preincised AP site acting as a 5'-deoxyribose-phosphate lyase (5'-dRP lyase); through its DNA polymerase activity, it adds one nucleotide to the 3' end of the arising single-nucleotide gap. Conducts 'gap-filling' DNA synthesis in a stepwise distributive fashion rather than in a processive fashion as for other DNA polymerases. It is also able to cleave sugar-phosphate bonds 3' to an intact AP site, acting as an AP lyase.</text>
</comment>
<evidence type="ECO:0000256" key="19">
    <source>
        <dbReference type="ARBA" id="ARBA00044678"/>
    </source>
</evidence>
<dbReference type="Gene3D" id="3.20.20.140">
    <property type="entry name" value="Metal-dependent hydrolases"/>
    <property type="match status" value="1"/>
</dbReference>
<feature type="domain" description="DNA-directed DNA polymerase X" evidence="24">
    <location>
        <begin position="1"/>
        <end position="316"/>
    </location>
</feature>
<dbReference type="Proteomes" id="UP000034036">
    <property type="component" value="Unassembled WGS sequence"/>
</dbReference>
<dbReference type="Gene3D" id="3.30.210.10">
    <property type="entry name" value="DNA polymerase, thumb domain"/>
    <property type="match status" value="1"/>
</dbReference>
<evidence type="ECO:0000256" key="17">
    <source>
        <dbReference type="ARBA" id="ARBA00035726"/>
    </source>
</evidence>
<dbReference type="Gene3D" id="1.10.150.20">
    <property type="entry name" value="5' to 3' exonuclease, C-terminal subdomain"/>
    <property type="match status" value="1"/>
</dbReference>
<dbReference type="CDD" id="cd07436">
    <property type="entry name" value="PHP_PolX"/>
    <property type="match status" value="1"/>
</dbReference>
<dbReference type="STRING" id="1618659.UV11_C0006G0066"/>
<dbReference type="Pfam" id="PF14791">
    <property type="entry name" value="DNA_pol_B_thumb"/>
    <property type="match status" value="1"/>
</dbReference>